<dbReference type="OrthoDB" id="9804574at2"/>
<evidence type="ECO:0000313" key="2">
    <source>
        <dbReference type="EMBL" id="SMX35905.1"/>
    </source>
</evidence>
<dbReference type="RefSeq" id="WP_097803184.1">
    <property type="nucleotide sequence ID" value="NZ_FXYH01000002.1"/>
</dbReference>
<dbReference type="EC" id="4.2.1.42" evidence="2"/>
<gene>
    <name evidence="2" type="primary">garD_1</name>
    <name evidence="2" type="ORF">PEV8663_00632</name>
</gene>
<protein>
    <submittedName>
        <fullName evidence="2">D-galactarate dehydratase</fullName>
        <ecNumber evidence="2">4.2.1.42</ecNumber>
    </submittedName>
</protein>
<organism evidence="2 3">
    <name type="scientific">Pelagimonas varians</name>
    <dbReference type="NCBI Taxonomy" id="696760"/>
    <lineage>
        <taxon>Bacteria</taxon>
        <taxon>Pseudomonadati</taxon>
        <taxon>Pseudomonadota</taxon>
        <taxon>Alphaproteobacteria</taxon>
        <taxon>Rhodobacterales</taxon>
        <taxon>Roseobacteraceae</taxon>
        <taxon>Pelagimonas</taxon>
    </lineage>
</organism>
<dbReference type="PANTHER" id="PTHR30536">
    <property type="entry name" value="ALTRONATE/GALACTARATE DEHYDRATASE"/>
    <property type="match status" value="1"/>
</dbReference>
<evidence type="ECO:0000313" key="3">
    <source>
        <dbReference type="Proteomes" id="UP000220836"/>
    </source>
</evidence>
<reference evidence="2 3" key="1">
    <citation type="submission" date="2017-05" db="EMBL/GenBank/DDBJ databases">
        <authorList>
            <person name="Song R."/>
            <person name="Chenine A.L."/>
            <person name="Ruprecht R.M."/>
        </authorList>
    </citation>
    <scope>NUCLEOTIDE SEQUENCE [LARGE SCALE GENOMIC DNA]</scope>
    <source>
        <strain evidence="2 3">CECT 8663</strain>
    </source>
</reference>
<evidence type="ECO:0000259" key="1">
    <source>
        <dbReference type="Pfam" id="PF20629"/>
    </source>
</evidence>
<sequence>MICFTTGRGSCYENKPVPSIKIASNSAMYARMQDDMDLNCGAIAEGSESEAEAGQRVFEAILETASGSKTRSEELDVGQAEFATWQTYAHM</sequence>
<dbReference type="InterPro" id="IPR048332">
    <property type="entry name" value="GD_AH_C"/>
</dbReference>
<keyword evidence="3" id="KW-1185">Reference proteome</keyword>
<feature type="domain" description="D-galactarate/Altronate dehydratase C-terminal" evidence="1">
    <location>
        <begin position="1"/>
        <end position="88"/>
    </location>
</feature>
<dbReference type="InterPro" id="IPR052172">
    <property type="entry name" value="UxaA_altronate/galactarate_dh"/>
</dbReference>
<dbReference type="GO" id="GO:0008867">
    <property type="term" value="F:galactarate dehydratase activity"/>
    <property type="evidence" value="ECO:0007669"/>
    <property type="project" value="UniProtKB-EC"/>
</dbReference>
<keyword evidence="2" id="KW-0456">Lyase</keyword>
<dbReference type="AlphaFoldDB" id="A0A238JZ35"/>
<dbReference type="GO" id="GO:0019698">
    <property type="term" value="P:D-galacturonate catabolic process"/>
    <property type="evidence" value="ECO:0007669"/>
    <property type="project" value="TreeGrafter"/>
</dbReference>
<dbReference type="Proteomes" id="UP000220836">
    <property type="component" value="Unassembled WGS sequence"/>
</dbReference>
<accession>A0A238JZ35</accession>
<dbReference type="Pfam" id="PF20629">
    <property type="entry name" value="GD_AH_C"/>
    <property type="match status" value="1"/>
</dbReference>
<dbReference type="PANTHER" id="PTHR30536:SF5">
    <property type="entry name" value="ALTRONATE DEHYDRATASE"/>
    <property type="match status" value="1"/>
</dbReference>
<dbReference type="EMBL" id="FXYH01000002">
    <property type="protein sequence ID" value="SMX35905.1"/>
    <property type="molecule type" value="Genomic_DNA"/>
</dbReference>
<proteinExistence type="predicted"/>
<name>A0A238JZ35_9RHOB</name>